<dbReference type="InterPro" id="IPR000639">
    <property type="entry name" value="Epox_hydrolase-like"/>
</dbReference>
<dbReference type="EMBL" id="SJKC01000003">
    <property type="protein sequence ID" value="TCC36418.1"/>
    <property type="molecule type" value="Genomic_DNA"/>
</dbReference>
<evidence type="ECO:0000256" key="1">
    <source>
        <dbReference type="ARBA" id="ARBA00010088"/>
    </source>
</evidence>
<dbReference type="GO" id="GO:0097176">
    <property type="term" value="P:epoxide metabolic process"/>
    <property type="evidence" value="ECO:0007669"/>
    <property type="project" value="TreeGrafter"/>
</dbReference>
<evidence type="ECO:0000313" key="7">
    <source>
        <dbReference type="Proteomes" id="UP000294225"/>
    </source>
</evidence>
<dbReference type="PIRSF" id="PIRSF001112">
    <property type="entry name" value="Epoxide_hydrolase"/>
    <property type="match status" value="1"/>
</dbReference>
<dbReference type="InterPro" id="IPR010497">
    <property type="entry name" value="Epoxide_hydro_N"/>
</dbReference>
<comment type="caution">
    <text evidence="6">The sequence shown here is derived from an EMBL/GenBank/DDBJ whole genome shotgun (WGS) entry which is preliminary data.</text>
</comment>
<dbReference type="SUPFAM" id="SSF53474">
    <property type="entry name" value="alpha/beta-Hydrolases"/>
    <property type="match status" value="1"/>
</dbReference>
<dbReference type="GO" id="GO:0004301">
    <property type="term" value="F:epoxide hydrolase activity"/>
    <property type="evidence" value="ECO:0007669"/>
    <property type="project" value="TreeGrafter"/>
</dbReference>
<dbReference type="InterPro" id="IPR029058">
    <property type="entry name" value="AB_hydrolase_fold"/>
</dbReference>
<evidence type="ECO:0000313" key="6">
    <source>
        <dbReference type="EMBL" id="TCC36418.1"/>
    </source>
</evidence>
<dbReference type="RefSeq" id="WP_131498244.1">
    <property type="nucleotide sequence ID" value="NZ_SJKC01000003.1"/>
</dbReference>
<accession>A0A4R0IXW0</accession>
<sequence length="383" mass="42271">MSVNADLQQQEELVHPFQIAIADSVLEDLSVRLTGTRWAVTDDADSWSDGVSLAHLEDLVGFWQRDYDWREEETRLNAYPQFLTEIDGDDIHFVWLRAKNGASDLLPIVLSHGWPGSFSEFLEVGELLATRGHDVVIPSLPGFGFPGPSKQRWDIVKTATAWATLMKRLGYSRYVAHGCDIGALVSHVLGLIDAAHVAGIHVTSIVGGIPDVSGRRTDDLTTKTEIQMHRYITDLSAYAFLHTTRPLSIGHALADSPTGLLSWIAERFHDWTAASQTGVETVDRTALITNTMIYWLNNTLGSSVTFYKSSHLFGGDYPAPPVSTTPAAVSVFAYDYLISDRQLAEQYNQIVQWTEHGEGGHFPALEVPHLLADDIANAAAKVY</sequence>
<evidence type="ECO:0000256" key="2">
    <source>
        <dbReference type="ARBA" id="ARBA00022797"/>
    </source>
</evidence>
<evidence type="ECO:0000256" key="4">
    <source>
        <dbReference type="PIRSR" id="PIRSR001112-1"/>
    </source>
</evidence>
<feature type="active site" description="Proton donor" evidence="4">
    <location>
        <position position="307"/>
    </location>
</feature>
<gene>
    <name evidence="6" type="ORF">E0H92_27690</name>
</gene>
<feature type="active site" description="Nucleophile" evidence="4">
    <location>
        <position position="180"/>
    </location>
</feature>
<dbReference type="PANTHER" id="PTHR21661">
    <property type="entry name" value="EPOXIDE HYDROLASE 1-RELATED"/>
    <property type="match status" value="1"/>
</dbReference>
<proteinExistence type="inferred from homology"/>
<feature type="active site" description="Proton acceptor" evidence="4">
    <location>
        <position position="361"/>
    </location>
</feature>
<keyword evidence="3 6" id="KW-0378">Hydrolase</keyword>
<reference evidence="6 7" key="1">
    <citation type="submission" date="2019-02" db="EMBL/GenBank/DDBJ databases">
        <title>Kribbella capetownensis sp. nov. and Kribbella speibonae sp. nov., isolated from soil.</title>
        <authorList>
            <person name="Curtis S.M."/>
            <person name="Norton I."/>
            <person name="Everest G.J."/>
            <person name="Meyers P.R."/>
        </authorList>
    </citation>
    <scope>NUCLEOTIDE SEQUENCE [LARGE SCALE GENOMIC DNA]</scope>
    <source>
        <strain evidence="6 7">YM55</strain>
    </source>
</reference>
<dbReference type="InterPro" id="IPR016292">
    <property type="entry name" value="Epoxide_hydrolase"/>
</dbReference>
<comment type="similarity">
    <text evidence="1">Belongs to the peptidase S33 family.</text>
</comment>
<dbReference type="Pfam" id="PF06441">
    <property type="entry name" value="EHN"/>
    <property type="match status" value="1"/>
</dbReference>
<evidence type="ECO:0000259" key="5">
    <source>
        <dbReference type="Pfam" id="PF06441"/>
    </source>
</evidence>
<dbReference type="Gene3D" id="3.40.50.1820">
    <property type="entry name" value="alpha/beta hydrolase"/>
    <property type="match status" value="1"/>
</dbReference>
<protein>
    <submittedName>
        <fullName evidence="6">Epoxide hydrolase</fullName>
    </submittedName>
</protein>
<feature type="domain" description="Epoxide hydrolase N-terminal" evidence="5">
    <location>
        <begin position="14"/>
        <end position="121"/>
    </location>
</feature>
<evidence type="ECO:0000256" key="3">
    <source>
        <dbReference type="ARBA" id="ARBA00022801"/>
    </source>
</evidence>
<name>A0A4R0IXW0_9ACTN</name>
<dbReference type="PANTHER" id="PTHR21661:SF35">
    <property type="entry name" value="EPOXIDE HYDROLASE"/>
    <property type="match status" value="1"/>
</dbReference>
<organism evidence="6 7">
    <name type="scientific">Kribbella speibonae</name>
    <dbReference type="NCBI Taxonomy" id="1572660"/>
    <lineage>
        <taxon>Bacteria</taxon>
        <taxon>Bacillati</taxon>
        <taxon>Actinomycetota</taxon>
        <taxon>Actinomycetes</taxon>
        <taxon>Propionibacteriales</taxon>
        <taxon>Kribbellaceae</taxon>
        <taxon>Kribbella</taxon>
    </lineage>
</organism>
<dbReference type="PRINTS" id="PR00412">
    <property type="entry name" value="EPOXHYDRLASE"/>
</dbReference>
<dbReference type="Proteomes" id="UP000294225">
    <property type="component" value="Unassembled WGS sequence"/>
</dbReference>
<keyword evidence="2" id="KW-0058">Aromatic hydrocarbons catabolism</keyword>
<dbReference type="AlphaFoldDB" id="A0A4R0IXW0"/>